<dbReference type="Pfam" id="PF13193">
    <property type="entry name" value="AMP-binding_C"/>
    <property type="match status" value="1"/>
</dbReference>
<evidence type="ECO:0008006" key="5">
    <source>
        <dbReference type="Google" id="ProtNLM"/>
    </source>
</evidence>
<dbReference type="PANTHER" id="PTHR24096">
    <property type="entry name" value="LONG-CHAIN-FATTY-ACID--COA LIGASE"/>
    <property type="match status" value="1"/>
</dbReference>
<dbReference type="AlphaFoldDB" id="A0A232M2V5"/>
<organism evidence="3 4">
    <name type="scientific">Elaphomyces granulatus</name>
    <dbReference type="NCBI Taxonomy" id="519963"/>
    <lineage>
        <taxon>Eukaryota</taxon>
        <taxon>Fungi</taxon>
        <taxon>Dikarya</taxon>
        <taxon>Ascomycota</taxon>
        <taxon>Pezizomycotina</taxon>
        <taxon>Eurotiomycetes</taxon>
        <taxon>Eurotiomycetidae</taxon>
        <taxon>Eurotiales</taxon>
        <taxon>Elaphomycetaceae</taxon>
        <taxon>Elaphomyces</taxon>
    </lineage>
</organism>
<evidence type="ECO:0000259" key="1">
    <source>
        <dbReference type="Pfam" id="PF00501"/>
    </source>
</evidence>
<dbReference type="Gene3D" id="3.30.300.30">
    <property type="match status" value="1"/>
</dbReference>
<dbReference type="Proteomes" id="UP000243515">
    <property type="component" value="Unassembled WGS sequence"/>
</dbReference>
<dbReference type="OrthoDB" id="6509636at2759"/>
<dbReference type="SUPFAM" id="SSF56801">
    <property type="entry name" value="Acetyl-CoA synthetase-like"/>
    <property type="match status" value="1"/>
</dbReference>
<accession>A0A232M2V5</accession>
<dbReference type="InterPro" id="IPR045851">
    <property type="entry name" value="AMP-bd_C_sf"/>
</dbReference>
<dbReference type="InterPro" id="IPR025110">
    <property type="entry name" value="AMP-bd_C"/>
</dbReference>
<dbReference type="Pfam" id="PF00501">
    <property type="entry name" value="AMP-binding"/>
    <property type="match status" value="1"/>
</dbReference>
<dbReference type="InterPro" id="IPR042099">
    <property type="entry name" value="ANL_N_sf"/>
</dbReference>
<feature type="domain" description="AMP-dependent synthetase/ligase" evidence="1">
    <location>
        <begin position="42"/>
        <end position="410"/>
    </location>
</feature>
<dbReference type="InterPro" id="IPR020845">
    <property type="entry name" value="AMP-binding_CS"/>
</dbReference>
<reference evidence="3 4" key="1">
    <citation type="journal article" date="2015" name="Environ. Microbiol.">
        <title>Metagenome sequence of Elaphomyces granulatus from sporocarp tissue reveals Ascomycota ectomycorrhizal fingerprints of genome expansion and a Proteobacteria-rich microbiome.</title>
        <authorList>
            <person name="Quandt C.A."/>
            <person name="Kohler A."/>
            <person name="Hesse C.N."/>
            <person name="Sharpton T.J."/>
            <person name="Martin F."/>
            <person name="Spatafora J.W."/>
        </authorList>
    </citation>
    <scope>NUCLEOTIDE SEQUENCE [LARGE SCALE GENOMIC DNA]</scope>
    <source>
        <strain evidence="3 4">OSC145934</strain>
    </source>
</reference>
<evidence type="ECO:0000313" key="3">
    <source>
        <dbReference type="EMBL" id="OXV10676.1"/>
    </source>
</evidence>
<keyword evidence="4" id="KW-1185">Reference proteome</keyword>
<comment type="caution">
    <text evidence="3">The sequence shown here is derived from an EMBL/GenBank/DDBJ whole genome shotgun (WGS) entry which is preliminary data.</text>
</comment>
<proteinExistence type="predicted"/>
<evidence type="ECO:0000313" key="4">
    <source>
        <dbReference type="Proteomes" id="UP000243515"/>
    </source>
</evidence>
<sequence length="566" mass="63218">MPTRSPHPPLNIPKKNLLSYLFPADDATAIFDKPIWIDASNPSVYLTQQTLLSTAKRLAVGIEKQSRPDGNLLVKPGEVVLIFSPNQIMIPAAYLGSVGSKRIFSGISAGLSVQDAAFQMRDAEARLVLVHPSLLETAVAAARKTNFPTDKIFQFSESENQTRFGIRDWKFLLGSIEEASEYEWPNLDGQKSKETIATINYSSGTTGLPKGVCISHYNLISNVEQTIFSRNAYKSLSEKELEERWVAFLPLYHAYGQLYTVLMAAKLGVPNYIMQSFRFKEYLQLVQDHKITQLQIAPPIVVMLAKRPETAKYDLNSVIDMTCGAAPLSTDLQNEVSRRLNVKINQGWGMTELTCSAILVPGGLRDETGSIGVLAPNCECKLVDDSGTELADDERGEIYFRGPNVCLGYWKNEAATRDLFTPDQWLKTGDIAVRRNGWFWIVDRKKELIKVMGFQVAPAELEALLLSHEDIADAAVVGIKINDLEFPRAYISLKETARRRKPELTPTAIEEWVRPQVVRYKWLSGGVVLVDEVPRLPSGKIQRKIMREWAERDAASVSQSAGTPKL</sequence>
<dbReference type="GO" id="GO:0016405">
    <property type="term" value="F:CoA-ligase activity"/>
    <property type="evidence" value="ECO:0007669"/>
    <property type="project" value="TreeGrafter"/>
</dbReference>
<dbReference type="CDD" id="cd05911">
    <property type="entry name" value="Firefly_Luc_like"/>
    <property type="match status" value="1"/>
</dbReference>
<protein>
    <recommendedName>
        <fullName evidence="5">AMP-dependent synthetase/ligase domain-containing protein</fullName>
    </recommendedName>
</protein>
<dbReference type="PROSITE" id="PS00455">
    <property type="entry name" value="AMP_BINDING"/>
    <property type="match status" value="1"/>
</dbReference>
<feature type="domain" description="AMP-binding enzyme C-terminal" evidence="2">
    <location>
        <begin position="460"/>
        <end position="540"/>
    </location>
</feature>
<dbReference type="EMBL" id="NPHW01002824">
    <property type="protein sequence ID" value="OXV10676.1"/>
    <property type="molecule type" value="Genomic_DNA"/>
</dbReference>
<name>A0A232M2V5_9EURO</name>
<evidence type="ECO:0000259" key="2">
    <source>
        <dbReference type="Pfam" id="PF13193"/>
    </source>
</evidence>
<dbReference type="Gene3D" id="3.40.50.12780">
    <property type="entry name" value="N-terminal domain of ligase-like"/>
    <property type="match status" value="1"/>
</dbReference>
<gene>
    <name evidence="3" type="ORF">Egran_01560</name>
</gene>
<dbReference type="PANTHER" id="PTHR24096:SF194">
    <property type="entry name" value="AMP-DEPENDENT SYNTHETASE_LIGASE DOMAIN-CONTAINING PROTEIN"/>
    <property type="match status" value="1"/>
</dbReference>
<dbReference type="InterPro" id="IPR000873">
    <property type="entry name" value="AMP-dep_synth/lig_dom"/>
</dbReference>